<gene>
    <name evidence="3" type="ORF">THRCLA_10202</name>
</gene>
<dbReference type="OrthoDB" id="164415at2759"/>
<evidence type="ECO:0000259" key="2">
    <source>
        <dbReference type="Pfam" id="PF14295"/>
    </source>
</evidence>
<organism evidence="3 4">
    <name type="scientific">Thraustotheca clavata</name>
    <dbReference type="NCBI Taxonomy" id="74557"/>
    <lineage>
        <taxon>Eukaryota</taxon>
        <taxon>Sar</taxon>
        <taxon>Stramenopiles</taxon>
        <taxon>Oomycota</taxon>
        <taxon>Saprolegniomycetes</taxon>
        <taxon>Saprolegniales</taxon>
        <taxon>Achlyaceae</taxon>
        <taxon>Thraustotheca</taxon>
    </lineage>
</organism>
<feature type="non-terminal residue" evidence="3">
    <location>
        <position position="268"/>
    </location>
</feature>
<evidence type="ECO:0000313" key="4">
    <source>
        <dbReference type="Proteomes" id="UP000243217"/>
    </source>
</evidence>
<comment type="caution">
    <text evidence="3">The sequence shown here is derived from an EMBL/GenBank/DDBJ whole genome shotgun (WGS) entry which is preliminary data.</text>
</comment>
<keyword evidence="1" id="KW-0732">Signal</keyword>
<feature type="domain" description="Apple" evidence="2">
    <location>
        <begin position="198"/>
        <end position="243"/>
    </location>
</feature>
<proteinExistence type="predicted"/>
<feature type="signal peptide" evidence="1">
    <location>
        <begin position="1"/>
        <end position="17"/>
    </location>
</feature>
<dbReference type="Proteomes" id="UP000243217">
    <property type="component" value="Unassembled WGS sequence"/>
</dbReference>
<reference evidence="3 4" key="1">
    <citation type="journal article" date="2014" name="Genome Biol. Evol.">
        <title>The secreted proteins of Achlya hypogyna and Thraustotheca clavata identify the ancestral oomycete secretome and reveal gene acquisitions by horizontal gene transfer.</title>
        <authorList>
            <person name="Misner I."/>
            <person name="Blouin N."/>
            <person name="Leonard G."/>
            <person name="Richards T.A."/>
            <person name="Lane C.E."/>
        </authorList>
    </citation>
    <scope>NUCLEOTIDE SEQUENCE [LARGE SCALE GENOMIC DNA]</scope>
    <source>
        <strain evidence="3 4">ATCC 34112</strain>
    </source>
</reference>
<feature type="chain" id="PRO_5012031714" description="Apple domain-containing protein" evidence="1">
    <location>
        <begin position="18"/>
        <end position="268"/>
    </location>
</feature>
<keyword evidence="4" id="KW-1185">Reference proteome</keyword>
<protein>
    <recommendedName>
        <fullName evidence="2">Apple domain-containing protein</fullName>
    </recommendedName>
</protein>
<accession>A0A1V9YS21</accession>
<evidence type="ECO:0000313" key="3">
    <source>
        <dbReference type="EMBL" id="OQR88619.1"/>
    </source>
</evidence>
<evidence type="ECO:0000256" key="1">
    <source>
        <dbReference type="SAM" id="SignalP"/>
    </source>
</evidence>
<name>A0A1V9YS21_9STRA</name>
<dbReference type="AlphaFoldDB" id="A0A1V9YS21"/>
<dbReference type="EMBL" id="JNBS01003097">
    <property type="protein sequence ID" value="OQR88619.1"/>
    <property type="molecule type" value="Genomic_DNA"/>
</dbReference>
<dbReference type="Gene3D" id="3.50.4.10">
    <property type="entry name" value="Hepatocyte Growth Factor"/>
    <property type="match status" value="1"/>
</dbReference>
<dbReference type="Pfam" id="PF14295">
    <property type="entry name" value="PAN_4"/>
    <property type="match status" value="1"/>
</dbReference>
<sequence>MLFVLLPSFIVGHGIVSNPPAEFDPSKMRTSYVATIQAFFPGKFDDSPQANVANFNAAFAAQTQYKTLRDLLDNYGPDCGYTYTNVAKKKIPDDNTMTWQNPDTNEGFVLSHTGPCEVWLDDKRVFQNNDCATNFPSKPAAHLPVDYSSCNGNECTLRFYWIAVHQAQWQVYKNCVPLQGKEAPSSSSQCPNIQNNMDYYGNDIKNLQVTGSSQSQLDQCCSACTTTNGCVGFSINNGICWLKHTLANPTPRAGVISASSSTSTTDCI</sequence>
<dbReference type="InterPro" id="IPR003609">
    <property type="entry name" value="Pan_app"/>
</dbReference>